<dbReference type="GO" id="GO:0003743">
    <property type="term" value="F:translation initiation factor activity"/>
    <property type="evidence" value="ECO:0007669"/>
    <property type="project" value="UniProtKB-KW"/>
</dbReference>
<name>A0A0E3PJR1_9EURY</name>
<protein>
    <submittedName>
        <fullName evidence="2">Translation initiation factor IF-2 subunit beta</fullName>
    </submittedName>
</protein>
<feature type="domain" description="TRAM" evidence="1">
    <location>
        <begin position="38"/>
        <end position="96"/>
    </location>
</feature>
<dbReference type="EMBL" id="CP009507">
    <property type="protein sequence ID" value="AKB34559.1"/>
    <property type="molecule type" value="Genomic_DNA"/>
</dbReference>
<dbReference type="InterPro" id="IPR002792">
    <property type="entry name" value="TRAM_dom"/>
</dbReference>
<dbReference type="Gene3D" id="2.40.50.140">
    <property type="entry name" value="Nucleic acid-binding proteins"/>
    <property type="match status" value="1"/>
</dbReference>
<keyword evidence="2" id="KW-0648">Protein biosynthesis</keyword>
<dbReference type="SUPFAM" id="SSF50249">
    <property type="entry name" value="Nucleic acid-binding proteins"/>
    <property type="match status" value="1"/>
</dbReference>
<dbReference type="InterPro" id="IPR012340">
    <property type="entry name" value="NA-bd_OB-fold"/>
</dbReference>
<organism evidence="2 3">
    <name type="scientific">Methanosarcina siciliae HI350</name>
    <dbReference type="NCBI Taxonomy" id="1434119"/>
    <lineage>
        <taxon>Archaea</taxon>
        <taxon>Methanobacteriati</taxon>
        <taxon>Methanobacteriota</taxon>
        <taxon>Stenosarchaea group</taxon>
        <taxon>Methanomicrobia</taxon>
        <taxon>Methanosarcinales</taxon>
        <taxon>Methanosarcinaceae</taxon>
        <taxon>Methanosarcina</taxon>
    </lineage>
</organism>
<dbReference type="Proteomes" id="UP000033092">
    <property type="component" value="Chromosome"/>
</dbReference>
<evidence type="ECO:0000259" key="1">
    <source>
        <dbReference type="PROSITE" id="PS50926"/>
    </source>
</evidence>
<proteinExistence type="predicted"/>
<dbReference type="PATRIC" id="fig|1434119.4.peg.5011"/>
<keyword evidence="2" id="KW-0396">Initiation factor</keyword>
<dbReference type="HOGENOM" id="CLU_182721_0_0_2"/>
<dbReference type="KEGG" id="msz:MSSIH_3869"/>
<dbReference type="AlphaFoldDB" id="A0A0E3PJR1"/>
<sequence length="96" mass="10797">MLSTVFTLFCSIDRAFHKLINKVKGMNLMFRDERTSVPVEEGKTYDVTIQDIARQGDGIARIEGFVVFVPNTSVGDEVQIKVERVLPKFAFASVVE</sequence>
<reference evidence="2 3" key="1">
    <citation type="submission" date="2014-07" db="EMBL/GenBank/DDBJ databases">
        <title>Methanogenic archaea and the global carbon cycle.</title>
        <authorList>
            <person name="Henriksen J.R."/>
            <person name="Luke J."/>
            <person name="Reinhart S."/>
            <person name="Benedict M.N."/>
            <person name="Youngblut N.D."/>
            <person name="Metcalf M.E."/>
            <person name="Whitaker R.J."/>
            <person name="Metcalf W.W."/>
        </authorList>
    </citation>
    <scope>NUCLEOTIDE SEQUENCE [LARGE SCALE GENOMIC DNA]</scope>
    <source>
        <strain evidence="2 3">HI350</strain>
    </source>
</reference>
<evidence type="ECO:0000313" key="3">
    <source>
        <dbReference type="Proteomes" id="UP000033092"/>
    </source>
</evidence>
<accession>A0A0E3PJR1</accession>
<dbReference type="Pfam" id="PF01938">
    <property type="entry name" value="TRAM"/>
    <property type="match status" value="1"/>
</dbReference>
<gene>
    <name evidence="2" type="ORF">MSSIH_3869</name>
</gene>
<evidence type="ECO:0000313" key="2">
    <source>
        <dbReference type="EMBL" id="AKB34559.1"/>
    </source>
</evidence>
<dbReference type="PROSITE" id="PS50926">
    <property type="entry name" value="TRAM"/>
    <property type="match status" value="1"/>
</dbReference>